<dbReference type="PANTHER" id="PTHR36456">
    <property type="entry name" value="UPF0232 PROTEIN SCO3875"/>
    <property type="match status" value="1"/>
</dbReference>
<feature type="compositionally biased region" description="Basic residues" evidence="1">
    <location>
        <begin position="67"/>
        <end position="82"/>
    </location>
</feature>
<proteinExistence type="predicted"/>
<reference evidence="2 3" key="1">
    <citation type="submission" date="2018-03" db="EMBL/GenBank/DDBJ databases">
        <title>Genomic Encyclopedia of Archaeal and Bacterial Type Strains, Phase II (KMG-II): from individual species to whole genera.</title>
        <authorList>
            <person name="Goeker M."/>
        </authorList>
    </citation>
    <scope>NUCLEOTIDE SEQUENCE [LARGE SCALE GENOMIC DNA]</scope>
    <source>
        <strain evidence="2 3">ATCC BAA-1496</strain>
    </source>
</reference>
<dbReference type="InterPro" id="IPR007922">
    <property type="entry name" value="DciA-like"/>
</dbReference>
<evidence type="ECO:0000313" key="2">
    <source>
        <dbReference type="EMBL" id="PRY58733.1"/>
    </source>
</evidence>
<protein>
    <submittedName>
        <fullName evidence="2">Uncharacterized protein DUF721</fullName>
    </submittedName>
</protein>
<evidence type="ECO:0000256" key="1">
    <source>
        <dbReference type="SAM" id="MobiDB-lite"/>
    </source>
</evidence>
<comment type="caution">
    <text evidence="2">The sequence shown here is derived from an EMBL/GenBank/DDBJ whole genome shotgun (WGS) entry which is preliminary data.</text>
</comment>
<sequence length="214" mass="22409">MSDDVNSVVGEGDSRRRGSGGSGDGGEVSRETVGDAAAVDERAANDAALEDLESAPADALARARAAARAKGLRPGVKPKRRFRDVTGGGGESRRGGRDPQLLGDELDAFVSERGWKVDVAVGSVIGRWESIVGPEVAQHCRPVEFVDTVLTVRADSTAWATNLRLMSNTLMGALAREVGEGTVSAIRVVGPSAPSWSRGGRRVQDGRGPRDTYG</sequence>
<accession>A0A2T0ULB5</accession>
<name>A0A2T0ULB5_9MICO</name>
<feature type="compositionally biased region" description="Basic and acidic residues" evidence="1">
    <location>
        <begin position="202"/>
        <end position="214"/>
    </location>
</feature>
<feature type="region of interest" description="Disordered" evidence="1">
    <location>
        <begin position="193"/>
        <end position="214"/>
    </location>
</feature>
<dbReference type="Pfam" id="PF05258">
    <property type="entry name" value="DciA"/>
    <property type="match status" value="1"/>
</dbReference>
<dbReference type="Proteomes" id="UP000237822">
    <property type="component" value="Unassembled WGS sequence"/>
</dbReference>
<dbReference type="PANTHER" id="PTHR36456:SF1">
    <property type="entry name" value="UPF0232 PROTEIN SCO3875"/>
    <property type="match status" value="1"/>
</dbReference>
<feature type="compositionally biased region" description="Basic and acidic residues" evidence="1">
    <location>
        <begin position="27"/>
        <end position="42"/>
    </location>
</feature>
<feature type="region of interest" description="Disordered" evidence="1">
    <location>
        <begin position="1"/>
        <end position="42"/>
    </location>
</feature>
<gene>
    <name evidence="2" type="ORF">BCF74_11114</name>
</gene>
<evidence type="ECO:0000313" key="3">
    <source>
        <dbReference type="Proteomes" id="UP000237822"/>
    </source>
</evidence>
<dbReference type="RefSeq" id="WP_106297448.1">
    <property type="nucleotide sequence ID" value="NZ_PVTI01000011.1"/>
</dbReference>
<dbReference type="EMBL" id="PVTI01000011">
    <property type="protein sequence ID" value="PRY58733.1"/>
    <property type="molecule type" value="Genomic_DNA"/>
</dbReference>
<keyword evidence="3" id="KW-1185">Reference proteome</keyword>
<dbReference type="OrthoDB" id="5516926at2"/>
<feature type="region of interest" description="Disordered" evidence="1">
    <location>
        <begin position="67"/>
        <end position="101"/>
    </location>
</feature>
<organism evidence="2 3">
    <name type="scientific">Knoellia remsis</name>
    <dbReference type="NCBI Taxonomy" id="407159"/>
    <lineage>
        <taxon>Bacteria</taxon>
        <taxon>Bacillati</taxon>
        <taxon>Actinomycetota</taxon>
        <taxon>Actinomycetes</taxon>
        <taxon>Micrococcales</taxon>
        <taxon>Intrasporangiaceae</taxon>
        <taxon>Knoellia</taxon>
    </lineage>
</organism>
<dbReference type="AlphaFoldDB" id="A0A2T0ULB5"/>